<evidence type="ECO:0000256" key="3">
    <source>
        <dbReference type="ARBA" id="ARBA00023239"/>
    </source>
</evidence>
<evidence type="ECO:0000313" key="6">
    <source>
        <dbReference type="Proteomes" id="UP000178315"/>
    </source>
</evidence>
<dbReference type="Gene3D" id="3.30.1360.20">
    <property type="entry name" value="Transcriptional coactivator/pterin dehydratase"/>
    <property type="match status" value="1"/>
</dbReference>
<dbReference type="Proteomes" id="UP000178315">
    <property type="component" value="Unassembled WGS sequence"/>
</dbReference>
<sequence>MLNELTNKKCVRCESKTPPLEKIELQSYLKKLRTSWELIDGKKIKHAFIFKTFPEAISFVDRVAEIAEAEGHHPNIHIYYNKVVIELRTHSVGGLSENDFILAAKFETILSPRPTQQP</sequence>
<gene>
    <name evidence="5" type="ORF">A3H61_01845</name>
</gene>
<dbReference type="EC" id="4.2.1.96" evidence="4"/>
<comment type="caution">
    <text evidence="5">The sequence shown here is derived from an EMBL/GenBank/DDBJ whole genome shotgun (WGS) entry which is preliminary data.</text>
</comment>
<dbReference type="AlphaFoldDB" id="A0A1G2A6P2"/>
<dbReference type="CDD" id="cd00488">
    <property type="entry name" value="PCD_DCoH"/>
    <property type="match status" value="1"/>
</dbReference>
<protein>
    <recommendedName>
        <fullName evidence="4">Putative pterin-4-alpha-carbinolamine dehydratase</fullName>
        <shortName evidence="4">PHS</shortName>
        <ecNumber evidence="4">4.2.1.96</ecNumber>
    </recommendedName>
    <alternativeName>
        <fullName evidence="4">4-alpha-hydroxy-tetrahydropterin dehydratase</fullName>
    </alternativeName>
    <alternativeName>
        <fullName evidence="4">Pterin carbinolamine dehydratase</fullName>
        <shortName evidence="4">PCD</shortName>
    </alternativeName>
</protein>
<dbReference type="GO" id="GO:0008124">
    <property type="term" value="F:4-alpha-hydroxytetrahydrobiopterin dehydratase activity"/>
    <property type="evidence" value="ECO:0007669"/>
    <property type="project" value="UniProtKB-UniRule"/>
</dbReference>
<evidence type="ECO:0000313" key="5">
    <source>
        <dbReference type="EMBL" id="OGY72563.1"/>
    </source>
</evidence>
<dbReference type="Pfam" id="PF01329">
    <property type="entry name" value="Pterin_4a"/>
    <property type="match status" value="1"/>
</dbReference>
<proteinExistence type="inferred from homology"/>
<name>A0A1G2A6P2_9BACT</name>
<reference evidence="5 6" key="1">
    <citation type="journal article" date="2016" name="Nat. Commun.">
        <title>Thousands of microbial genomes shed light on interconnected biogeochemical processes in an aquifer system.</title>
        <authorList>
            <person name="Anantharaman K."/>
            <person name="Brown C.T."/>
            <person name="Hug L.A."/>
            <person name="Sharon I."/>
            <person name="Castelle C.J."/>
            <person name="Probst A.J."/>
            <person name="Thomas B.C."/>
            <person name="Singh A."/>
            <person name="Wilkins M.J."/>
            <person name="Karaoz U."/>
            <person name="Brodie E.L."/>
            <person name="Williams K.H."/>
            <person name="Hubbard S.S."/>
            <person name="Banfield J.F."/>
        </authorList>
    </citation>
    <scope>NUCLEOTIDE SEQUENCE [LARGE SCALE GENOMIC DNA]</scope>
</reference>
<dbReference type="SUPFAM" id="SSF55248">
    <property type="entry name" value="PCD-like"/>
    <property type="match status" value="1"/>
</dbReference>
<dbReference type="InterPro" id="IPR001533">
    <property type="entry name" value="Pterin_deHydtase"/>
</dbReference>
<dbReference type="EMBL" id="MHJU01000029">
    <property type="protein sequence ID" value="OGY72563.1"/>
    <property type="molecule type" value="Genomic_DNA"/>
</dbReference>
<evidence type="ECO:0000256" key="2">
    <source>
        <dbReference type="ARBA" id="ARBA00006472"/>
    </source>
</evidence>
<organism evidence="5 6">
    <name type="scientific">Candidatus Jacksonbacteria bacterium RIFCSPLOWO2_02_FULL_44_20</name>
    <dbReference type="NCBI Taxonomy" id="1798460"/>
    <lineage>
        <taxon>Bacteria</taxon>
        <taxon>Candidatus Jacksoniibacteriota</taxon>
    </lineage>
</organism>
<comment type="similarity">
    <text evidence="2 4">Belongs to the pterin-4-alpha-carbinolamine dehydratase family.</text>
</comment>
<dbReference type="PANTHER" id="PTHR12599:SF0">
    <property type="entry name" value="PTERIN-4-ALPHA-CARBINOLAMINE DEHYDRATASE"/>
    <property type="match status" value="1"/>
</dbReference>
<dbReference type="NCBIfam" id="NF002017">
    <property type="entry name" value="PRK00823.1-2"/>
    <property type="match status" value="1"/>
</dbReference>
<keyword evidence="3 4" id="KW-0456">Lyase</keyword>
<accession>A0A1G2A6P2</accession>
<dbReference type="InterPro" id="IPR036428">
    <property type="entry name" value="PCD_sf"/>
</dbReference>
<dbReference type="GO" id="GO:0006729">
    <property type="term" value="P:tetrahydrobiopterin biosynthetic process"/>
    <property type="evidence" value="ECO:0007669"/>
    <property type="project" value="InterPro"/>
</dbReference>
<evidence type="ECO:0000256" key="4">
    <source>
        <dbReference type="HAMAP-Rule" id="MF_00434"/>
    </source>
</evidence>
<evidence type="ECO:0000256" key="1">
    <source>
        <dbReference type="ARBA" id="ARBA00001554"/>
    </source>
</evidence>
<dbReference type="HAMAP" id="MF_00434">
    <property type="entry name" value="Pterin_4_alpha"/>
    <property type="match status" value="1"/>
</dbReference>
<comment type="catalytic activity">
    <reaction evidence="1 4">
        <text>(4aS,6R)-4a-hydroxy-L-erythro-5,6,7,8-tetrahydrobiopterin = (6R)-L-erythro-6,7-dihydrobiopterin + H2O</text>
        <dbReference type="Rhea" id="RHEA:11920"/>
        <dbReference type="ChEBI" id="CHEBI:15377"/>
        <dbReference type="ChEBI" id="CHEBI:15642"/>
        <dbReference type="ChEBI" id="CHEBI:43120"/>
        <dbReference type="EC" id="4.2.1.96"/>
    </reaction>
</comment>
<dbReference type="PANTHER" id="PTHR12599">
    <property type="entry name" value="PTERIN-4-ALPHA-CARBINOLAMINE DEHYDRATASE"/>
    <property type="match status" value="1"/>
</dbReference>